<feature type="non-terminal residue" evidence="2">
    <location>
        <position position="1"/>
    </location>
</feature>
<sequence length="492" mass="56944">MYAENCDTTPSFSQWYGIPEAFYTTHVNARPTAMVKPLPKTHSNFSIEYLLTAPSQPCKKPEKPELGQLEVQVYQNHDYPSCLDTPRSSTGGEKMCLDPIVDTTSSDILRIPTPADEEEADVVTNVYKFDEVSDDDRLADTPDSQATIAAYSCEDYPYEKPPSAMDLDLAEMRDVCGDQVDFLQGWNFQKRISRRPDRFNATLANQKSPAKVKHESKRIPKKRPPRFVADKENDTVPKARRGRVAKPRQPLQEQAKKALEEYPQIDEWKGLWTLQGSSTLKKIGVSSTSSEKYRECYESVQHTNGFIVRIGDCVSIEVANDEESGVGTVQHLYWDEQAAAPMAAIDWFYSYSQMELKEDARKDLHSIRDYQPHHRELYASRHRDSIPMWSVQRGVKVLTFDEYNRYMCDKKKLEFPEARRPPLYNEYLNTANPRHMRLANPSDPEEIVFFVRHTYELKGHRIYDAKRQAVEGKNWKPLQKRRVHEWPFSDTE</sequence>
<dbReference type="Gene3D" id="2.30.30.490">
    <property type="match status" value="1"/>
</dbReference>
<comment type="caution">
    <text evidence="2">The sequence shown here is derived from an EMBL/GenBank/DDBJ whole genome shotgun (WGS) entry which is preliminary data.</text>
</comment>
<feature type="domain" description="BAH" evidence="1">
    <location>
        <begin position="306"/>
        <end position="431"/>
    </location>
</feature>
<dbReference type="GO" id="GO:0003682">
    <property type="term" value="F:chromatin binding"/>
    <property type="evidence" value="ECO:0007669"/>
    <property type="project" value="InterPro"/>
</dbReference>
<accession>A0AA36G7G7</accession>
<gene>
    <name evidence="2" type="ORF">MSPICULIGERA_LOCUS20266</name>
</gene>
<dbReference type="Pfam" id="PF01426">
    <property type="entry name" value="BAH"/>
    <property type="match status" value="1"/>
</dbReference>
<dbReference type="PROSITE" id="PS51038">
    <property type="entry name" value="BAH"/>
    <property type="match status" value="1"/>
</dbReference>
<organism evidence="2 3">
    <name type="scientific">Mesorhabditis spiculigera</name>
    <dbReference type="NCBI Taxonomy" id="96644"/>
    <lineage>
        <taxon>Eukaryota</taxon>
        <taxon>Metazoa</taxon>
        <taxon>Ecdysozoa</taxon>
        <taxon>Nematoda</taxon>
        <taxon>Chromadorea</taxon>
        <taxon>Rhabditida</taxon>
        <taxon>Rhabditina</taxon>
        <taxon>Rhabditomorpha</taxon>
        <taxon>Rhabditoidea</taxon>
        <taxon>Rhabditidae</taxon>
        <taxon>Mesorhabditinae</taxon>
        <taxon>Mesorhabditis</taxon>
    </lineage>
</organism>
<evidence type="ECO:0000259" key="1">
    <source>
        <dbReference type="PROSITE" id="PS51038"/>
    </source>
</evidence>
<name>A0AA36G7G7_9BILA</name>
<dbReference type="Proteomes" id="UP001177023">
    <property type="component" value="Unassembled WGS sequence"/>
</dbReference>
<evidence type="ECO:0000313" key="3">
    <source>
        <dbReference type="Proteomes" id="UP001177023"/>
    </source>
</evidence>
<protein>
    <recommendedName>
        <fullName evidence="1">BAH domain-containing protein</fullName>
    </recommendedName>
</protein>
<reference evidence="2" key="1">
    <citation type="submission" date="2023-06" db="EMBL/GenBank/DDBJ databases">
        <authorList>
            <person name="Delattre M."/>
        </authorList>
    </citation>
    <scope>NUCLEOTIDE SEQUENCE</scope>
    <source>
        <strain evidence="2">AF72</strain>
    </source>
</reference>
<dbReference type="InterPro" id="IPR001025">
    <property type="entry name" value="BAH_dom"/>
</dbReference>
<dbReference type="AlphaFoldDB" id="A0AA36G7G7"/>
<dbReference type="InterPro" id="IPR043151">
    <property type="entry name" value="BAH_sf"/>
</dbReference>
<keyword evidence="3" id="KW-1185">Reference proteome</keyword>
<proteinExistence type="predicted"/>
<evidence type="ECO:0000313" key="2">
    <source>
        <dbReference type="EMBL" id="CAJ0582124.1"/>
    </source>
</evidence>
<dbReference type="EMBL" id="CATQJA010002664">
    <property type="protein sequence ID" value="CAJ0582124.1"/>
    <property type="molecule type" value="Genomic_DNA"/>
</dbReference>